<dbReference type="RefSeq" id="WP_156207813.1">
    <property type="nucleotide sequence ID" value="NZ_WHPN01000421.1"/>
</dbReference>
<reference evidence="2 3" key="1">
    <citation type="submission" date="2019-10" db="EMBL/GenBank/DDBJ databases">
        <title>Streptomyces tenebrisbrunneis sp.nov., an endogenous actinomycete isolated from of Lycium ruthenicum.</title>
        <authorList>
            <person name="Ma L."/>
        </authorList>
    </citation>
    <scope>NUCLEOTIDE SEQUENCE [LARGE SCALE GENOMIC DNA]</scope>
    <source>
        <strain evidence="2 3">TRM 66187</strain>
    </source>
</reference>
<gene>
    <name evidence="2" type="ORF">GCU69_30780</name>
</gene>
<keyword evidence="3" id="KW-1185">Reference proteome</keyword>
<evidence type="ECO:0000256" key="1">
    <source>
        <dbReference type="SAM" id="MobiDB-lite"/>
    </source>
</evidence>
<evidence type="ECO:0000313" key="2">
    <source>
        <dbReference type="EMBL" id="KAF4405351.1"/>
    </source>
</evidence>
<dbReference type="EMBL" id="WHPN01000421">
    <property type="protein sequence ID" value="KAF4405351.1"/>
    <property type="molecule type" value="Genomic_DNA"/>
</dbReference>
<protein>
    <submittedName>
        <fullName evidence="2">Uncharacterized protein</fullName>
    </submittedName>
</protein>
<name>A0ABQ7FBZ8_9ACTN</name>
<accession>A0ABQ7FBZ8</accession>
<dbReference type="Proteomes" id="UP000621266">
    <property type="component" value="Unassembled WGS sequence"/>
</dbReference>
<feature type="region of interest" description="Disordered" evidence="1">
    <location>
        <begin position="32"/>
        <end position="51"/>
    </location>
</feature>
<comment type="caution">
    <text evidence="2">The sequence shown here is derived from an EMBL/GenBank/DDBJ whole genome shotgun (WGS) entry which is preliminary data.</text>
</comment>
<sequence>MLLVLLALLVLVLLVLLAVRVFDLLSVVVGPGDRQVPATTRPGRPSDLDGR</sequence>
<proteinExistence type="predicted"/>
<organism evidence="2 3">
    <name type="scientific">Streptomyces lycii</name>
    <dbReference type="NCBI Taxonomy" id="2654337"/>
    <lineage>
        <taxon>Bacteria</taxon>
        <taxon>Bacillati</taxon>
        <taxon>Actinomycetota</taxon>
        <taxon>Actinomycetes</taxon>
        <taxon>Kitasatosporales</taxon>
        <taxon>Streptomycetaceae</taxon>
        <taxon>Streptomyces</taxon>
    </lineage>
</organism>
<evidence type="ECO:0000313" key="3">
    <source>
        <dbReference type="Proteomes" id="UP000621266"/>
    </source>
</evidence>